<proteinExistence type="predicted"/>
<dbReference type="AlphaFoldDB" id="A0A2P2R214"/>
<protein>
    <submittedName>
        <fullName evidence="1">Uncharacterized protein</fullName>
    </submittedName>
</protein>
<reference evidence="1" key="1">
    <citation type="submission" date="2018-02" db="EMBL/GenBank/DDBJ databases">
        <title>Rhizophora mucronata_Transcriptome.</title>
        <authorList>
            <person name="Meera S.P."/>
            <person name="Sreeshan A."/>
            <person name="Augustine A."/>
        </authorList>
    </citation>
    <scope>NUCLEOTIDE SEQUENCE</scope>
    <source>
        <tissue evidence="1">Leaf</tissue>
    </source>
</reference>
<evidence type="ECO:0000313" key="1">
    <source>
        <dbReference type="EMBL" id="MBX73272.1"/>
    </source>
</evidence>
<sequence>MLPVAYIVLLSCRKTVSSLSDIVLENLFSCCFLTRNLSIKRLKLLGKAQDTIIY</sequence>
<accession>A0A2P2R214</accession>
<dbReference type="EMBL" id="GGEC01092788">
    <property type="protein sequence ID" value="MBX73272.1"/>
    <property type="molecule type" value="Transcribed_RNA"/>
</dbReference>
<organism evidence="1">
    <name type="scientific">Rhizophora mucronata</name>
    <name type="common">Asiatic mangrove</name>
    <dbReference type="NCBI Taxonomy" id="61149"/>
    <lineage>
        <taxon>Eukaryota</taxon>
        <taxon>Viridiplantae</taxon>
        <taxon>Streptophyta</taxon>
        <taxon>Embryophyta</taxon>
        <taxon>Tracheophyta</taxon>
        <taxon>Spermatophyta</taxon>
        <taxon>Magnoliopsida</taxon>
        <taxon>eudicotyledons</taxon>
        <taxon>Gunneridae</taxon>
        <taxon>Pentapetalae</taxon>
        <taxon>rosids</taxon>
        <taxon>fabids</taxon>
        <taxon>Malpighiales</taxon>
        <taxon>Rhizophoraceae</taxon>
        <taxon>Rhizophora</taxon>
    </lineage>
</organism>
<name>A0A2P2R214_RHIMU</name>